<evidence type="ECO:0000256" key="3">
    <source>
        <dbReference type="ARBA" id="ARBA00011738"/>
    </source>
</evidence>
<comment type="similarity">
    <text evidence="2">Belongs to the Fur family.</text>
</comment>
<feature type="region of interest" description="Disordered" evidence="13">
    <location>
        <begin position="1"/>
        <end position="46"/>
    </location>
</feature>
<comment type="subcellular location">
    <subcellularLocation>
        <location evidence="1">Cytoplasm</location>
    </subcellularLocation>
</comment>
<dbReference type="PANTHER" id="PTHR33202">
    <property type="entry name" value="ZINC UPTAKE REGULATION PROTEIN"/>
    <property type="match status" value="1"/>
</dbReference>
<dbReference type="InterPro" id="IPR036388">
    <property type="entry name" value="WH-like_DNA-bd_sf"/>
</dbReference>
<dbReference type="Gene3D" id="3.30.1490.190">
    <property type="match status" value="1"/>
</dbReference>
<accession>A0A2T8F869</accession>
<feature type="binding site" evidence="11">
    <location>
        <position position="164"/>
    </location>
    <ligand>
        <name>Zn(2+)</name>
        <dbReference type="ChEBI" id="CHEBI:29105"/>
    </ligand>
</feature>
<evidence type="ECO:0000256" key="2">
    <source>
        <dbReference type="ARBA" id="ARBA00007957"/>
    </source>
</evidence>
<dbReference type="SUPFAM" id="SSF46785">
    <property type="entry name" value="Winged helix' DNA-binding domain"/>
    <property type="match status" value="1"/>
</dbReference>
<name>A0A2T8F869_9ACTN</name>
<dbReference type="GO" id="GO:0003700">
    <property type="term" value="F:DNA-binding transcription factor activity"/>
    <property type="evidence" value="ECO:0007669"/>
    <property type="project" value="InterPro"/>
</dbReference>
<feature type="binding site" evidence="12">
    <location>
        <position position="153"/>
    </location>
    <ligand>
        <name>Fe cation</name>
        <dbReference type="ChEBI" id="CHEBI:24875"/>
    </ligand>
</feature>
<dbReference type="PANTHER" id="PTHR33202:SF2">
    <property type="entry name" value="FERRIC UPTAKE REGULATION PROTEIN"/>
    <property type="match status" value="1"/>
</dbReference>
<feature type="compositionally biased region" description="Low complexity" evidence="13">
    <location>
        <begin position="24"/>
        <end position="38"/>
    </location>
</feature>
<evidence type="ECO:0000256" key="5">
    <source>
        <dbReference type="ARBA" id="ARBA00022491"/>
    </source>
</evidence>
<sequence>MASDTDTIHSPSRGTLGFPRGERGPVAAASDAGASARPAARERTTRQFQAVRDELARRDDFRSAQDIHAAMRQGGASVGLATVYRALQSLVESGSADVLRTDAGEAVYRQCGETHHHHLVCRSCGKAVEVEGPAVERWTAEVADKHGFSEVSHTVELFGTCADCRRRSR</sequence>
<keyword evidence="8" id="KW-0805">Transcription regulation</keyword>
<dbReference type="GO" id="GO:1900376">
    <property type="term" value="P:regulation of secondary metabolite biosynthetic process"/>
    <property type="evidence" value="ECO:0007669"/>
    <property type="project" value="TreeGrafter"/>
</dbReference>
<dbReference type="GO" id="GO:0000976">
    <property type="term" value="F:transcription cis-regulatory region binding"/>
    <property type="evidence" value="ECO:0007669"/>
    <property type="project" value="TreeGrafter"/>
</dbReference>
<evidence type="ECO:0000256" key="4">
    <source>
        <dbReference type="ARBA" id="ARBA00022490"/>
    </source>
</evidence>
<dbReference type="AlphaFoldDB" id="A0A2T8F869"/>
<evidence type="ECO:0000313" key="15">
    <source>
        <dbReference type="Proteomes" id="UP000246018"/>
    </source>
</evidence>
<dbReference type="GO" id="GO:0005829">
    <property type="term" value="C:cytosol"/>
    <property type="evidence" value="ECO:0007669"/>
    <property type="project" value="TreeGrafter"/>
</dbReference>
<evidence type="ECO:0000256" key="7">
    <source>
        <dbReference type="ARBA" id="ARBA00022833"/>
    </source>
</evidence>
<keyword evidence="12" id="KW-0408">Iron</keyword>
<reference evidence="14 15" key="1">
    <citation type="submission" date="2018-04" db="EMBL/GenBank/DDBJ databases">
        <title>Genome of Nocardioides gansuensis WSJ-1.</title>
        <authorList>
            <person name="Wu S."/>
            <person name="Wang G."/>
        </authorList>
    </citation>
    <scope>NUCLEOTIDE SEQUENCE [LARGE SCALE GENOMIC DNA]</scope>
    <source>
        <strain evidence="14 15">WSJ-1</strain>
    </source>
</reference>
<dbReference type="CDD" id="cd07153">
    <property type="entry name" value="Fur_like"/>
    <property type="match status" value="1"/>
</dbReference>
<evidence type="ECO:0000256" key="13">
    <source>
        <dbReference type="SAM" id="MobiDB-lite"/>
    </source>
</evidence>
<evidence type="ECO:0000256" key="1">
    <source>
        <dbReference type="ARBA" id="ARBA00004496"/>
    </source>
</evidence>
<keyword evidence="6 11" id="KW-0479">Metal-binding</keyword>
<dbReference type="Proteomes" id="UP000246018">
    <property type="component" value="Unassembled WGS sequence"/>
</dbReference>
<evidence type="ECO:0000256" key="6">
    <source>
        <dbReference type="ARBA" id="ARBA00022723"/>
    </source>
</evidence>
<dbReference type="GO" id="GO:0008270">
    <property type="term" value="F:zinc ion binding"/>
    <property type="evidence" value="ECO:0007669"/>
    <property type="project" value="TreeGrafter"/>
</dbReference>
<organism evidence="14 15">
    <name type="scientific">Nocardioides gansuensis</name>
    <dbReference type="NCBI Taxonomy" id="2138300"/>
    <lineage>
        <taxon>Bacteria</taxon>
        <taxon>Bacillati</taxon>
        <taxon>Actinomycetota</taxon>
        <taxon>Actinomycetes</taxon>
        <taxon>Propionibacteriales</taxon>
        <taxon>Nocardioidaceae</taxon>
        <taxon>Nocardioides</taxon>
    </lineage>
</organism>
<dbReference type="Pfam" id="PF01475">
    <property type="entry name" value="FUR"/>
    <property type="match status" value="1"/>
</dbReference>
<keyword evidence="15" id="KW-1185">Reference proteome</keyword>
<proteinExistence type="inferred from homology"/>
<feature type="binding site" evidence="12">
    <location>
        <position position="136"/>
    </location>
    <ligand>
        <name>Fe cation</name>
        <dbReference type="ChEBI" id="CHEBI:24875"/>
    </ligand>
</feature>
<gene>
    <name evidence="14" type="ORF">DDE18_14360</name>
</gene>
<evidence type="ECO:0000256" key="8">
    <source>
        <dbReference type="ARBA" id="ARBA00023015"/>
    </source>
</evidence>
<keyword evidence="9" id="KW-0238">DNA-binding</keyword>
<dbReference type="InterPro" id="IPR002481">
    <property type="entry name" value="FUR"/>
</dbReference>
<evidence type="ECO:0000256" key="10">
    <source>
        <dbReference type="ARBA" id="ARBA00023163"/>
    </source>
</evidence>
<dbReference type="Gene3D" id="1.10.10.10">
    <property type="entry name" value="Winged helix-like DNA-binding domain superfamily/Winged helix DNA-binding domain"/>
    <property type="match status" value="1"/>
</dbReference>
<protein>
    <submittedName>
        <fullName evidence="14">Transcriptional repressor</fullName>
    </submittedName>
</protein>
<dbReference type="FunFam" id="1.10.10.10:FF:000459">
    <property type="entry name" value="Ferric uptake regulation protein"/>
    <property type="match status" value="1"/>
</dbReference>
<dbReference type="OrthoDB" id="8659436at2"/>
<keyword evidence="10" id="KW-0804">Transcription</keyword>
<comment type="cofactor">
    <cofactor evidence="12">
        <name>Mn(2+)</name>
        <dbReference type="ChEBI" id="CHEBI:29035"/>
    </cofactor>
    <cofactor evidence="12">
        <name>Fe(2+)</name>
        <dbReference type="ChEBI" id="CHEBI:29033"/>
    </cofactor>
    <text evidence="12">Binds 1 Mn(2+) or Fe(2+) ion per subunit.</text>
</comment>
<dbReference type="InterPro" id="IPR043135">
    <property type="entry name" value="Fur_C"/>
</dbReference>
<feature type="binding site" evidence="11">
    <location>
        <position position="121"/>
    </location>
    <ligand>
        <name>Zn(2+)</name>
        <dbReference type="ChEBI" id="CHEBI:29105"/>
    </ligand>
</feature>
<evidence type="ECO:0000313" key="14">
    <source>
        <dbReference type="EMBL" id="PVG81893.1"/>
    </source>
</evidence>
<feature type="binding site" evidence="12">
    <location>
        <position position="115"/>
    </location>
    <ligand>
        <name>Fe cation</name>
        <dbReference type="ChEBI" id="CHEBI:24875"/>
    </ligand>
</feature>
<evidence type="ECO:0000256" key="11">
    <source>
        <dbReference type="PIRSR" id="PIRSR602481-1"/>
    </source>
</evidence>
<feature type="compositionally biased region" description="Polar residues" evidence="13">
    <location>
        <begin position="1"/>
        <end position="13"/>
    </location>
</feature>
<comment type="subunit">
    <text evidence="3">Homodimer.</text>
</comment>
<dbReference type="EMBL" id="QDGZ01000006">
    <property type="protein sequence ID" value="PVG81893.1"/>
    <property type="molecule type" value="Genomic_DNA"/>
</dbReference>
<comment type="cofactor">
    <cofactor evidence="11">
        <name>Zn(2+)</name>
        <dbReference type="ChEBI" id="CHEBI:29105"/>
    </cofactor>
    <text evidence="11">Binds 1 zinc ion per subunit.</text>
</comment>
<evidence type="ECO:0000256" key="12">
    <source>
        <dbReference type="PIRSR" id="PIRSR602481-2"/>
    </source>
</evidence>
<feature type="binding site" evidence="11">
    <location>
        <position position="124"/>
    </location>
    <ligand>
        <name>Zn(2+)</name>
        <dbReference type="ChEBI" id="CHEBI:29105"/>
    </ligand>
</feature>
<comment type="caution">
    <text evidence="14">The sequence shown here is derived from an EMBL/GenBank/DDBJ whole genome shotgun (WGS) entry which is preliminary data.</text>
</comment>
<keyword evidence="5" id="KW-0678">Repressor</keyword>
<keyword evidence="7 11" id="KW-0862">Zinc</keyword>
<keyword evidence="4" id="KW-0963">Cytoplasm</keyword>
<feature type="binding site" evidence="11">
    <location>
        <position position="161"/>
    </location>
    <ligand>
        <name>Zn(2+)</name>
        <dbReference type="ChEBI" id="CHEBI:29105"/>
    </ligand>
</feature>
<dbReference type="GO" id="GO:0045892">
    <property type="term" value="P:negative regulation of DNA-templated transcription"/>
    <property type="evidence" value="ECO:0007669"/>
    <property type="project" value="TreeGrafter"/>
</dbReference>
<evidence type="ECO:0000256" key="9">
    <source>
        <dbReference type="ARBA" id="ARBA00023125"/>
    </source>
</evidence>
<dbReference type="InterPro" id="IPR036390">
    <property type="entry name" value="WH_DNA-bd_sf"/>
</dbReference>